<evidence type="ECO:0000256" key="11">
    <source>
        <dbReference type="SAM" id="MobiDB-lite"/>
    </source>
</evidence>
<keyword evidence="6" id="KW-0524">Neurogenesis</keyword>
<dbReference type="GO" id="GO:0030215">
    <property type="term" value="F:semaphorin receptor binding"/>
    <property type="evidence" value="ECO:0007669"/>
    <property type="project" value="InterPro"/>
</dbReference>
<dbReference type="PANTHER" id="PTHR11036">
    <property type="entry name" value="SEMAPHORIN"/>
    <property type="match status" value="1"/>
</dbReference>
<dbReference type="GO" id="GO:0005886">
    <property type="term" value="C:plasma membrane"/>
    <property type="evidence" value="ECO:0007669"/>
    <property type="project" value="TreeGrafter"/>
</dbReference>
<evidence type="ECO:0000256" key="9">
    <source>
        <dbReference type="ARBA" id="ARBA00074148"/>
    </source>
</evidence>
<keyword evidence="2" id="KW-0217">Developmental protein</keyword>
<protein>
    <recommendedName>
        <fullName evidence="9">Semaphorin-2A</fullName>
    </recommendedName>
</protein>
<dbReference type="GO" id="GO:0045499">
    <property type="term" value="F:chemorepellent activity"/>
    <property type="evidence" value="ECO:0007669"/>
    <property type="project" value="TreeGrafter"/>
</dbReference>
<feature type="region of interest" description="Disordered" evidence="11">
    <location>
        <begin position="687"/>
        <end position="708"/>
    </location>
</feature>
<keyword evidence="7" id="KW-1015">Disulfide bond</keyword>
<comment type="caution">
    <text evidence="10">Lacks conserved residue(s) required for the propagation of feature annotation.</text>
</comment>
<dbReference type="InterPro" id="IPR015943">
    <property type="entry name" value="WD40/YVTN_repeat-like_dom_sf"/>
</dbReference>
<organism evidence="14">
    <name type="scientific">Ixodes ricinus</name>
    <name type="common">Common tick</name>
    <name type="synonym">Acarus ricinus</name>
    <dbReference type="NCBI Taxonomy" id="34613"/>
    <lineage>
        <taxon>Eukaryota</taxon>
        <taxon>Metazoa</taxon>
        <taxon>Ecdysozoa</taxon>
        <taxon>Arthropoda</taxon>
        <taxon>Chelicerata</taxon>
        <taxon>Arachnida</taxon>
        <taxon>Acari</taxon>
        <taxon>Parasitiformes</taxon>
        <taxon>Ixodida</taxon>
        <taxon>Ixodoidea</taxon>
        <taxon>Ixodidae</taxon>
        <taxon>Ixodinae</taxon>
        <taxon>Ixodes</taxon>
    </lineage>
</organism>
<dbReference type="PROSITE" id="PS51004">
    <property type="entry name" value="SEMA"/>
    <property type="match status" value="1"/>
</dbReference>
<dbReference type="Gene3D" id="3.30.1680.10">
    <property type="entry name" value="ligand-binding face of the semaphorins, domain 2"/>
    <property type="match status" value="1"/>
</dbReference>
<sequence>MGISAVITVTVVCFVATVTGSSHRAIWPDHVREFSCGRLYYRTFYMDRKREVLFVGGMDKVFRLNLANVNRTKCNDRSLTANPNVVSTCVYKGKREDYECRNHIKVIQPIGDGSKLYVCGTNAQNPRDLEIFSSNLTEVPRDQLTLRDIGRGIGKCPFDPDDNSTAVWVERGNPGDLPGLYSGTVAEFTKADTVIFRSTLFNRTTHEQSEFFMRTLKYDSMWLDKPNFVGSFDIGDHVFFFFRESAVEYINCGKVIYSRVARVCKKDTGGKNILTHNWATFLKARLNCSLPGEYPFYFNEIQSVYKFPDDDSYVYAVFTTSLHGGPHGSAVCSFRLSDIQGAFGGKFKEQKTSSSAWLPVLTSQVPEPRPGLCVNSTKTLPDAVLNFLRTHTLMDSAVPQAGGRPVFFRENVVFLSLAVHRVDVDGVDYLVYYAGTRDGLVYKLVEWKDRSGQSFSNLVDVFEVNPGEPIRTMEVSNEHKSLYVGSDDGVRQVSLHLCRGRHLSCLRCVRDPYCGWDREHHECRPYVNGYLQDVSNTTPGLCEGSIRRRQLRAHWGESVHLSCQGHHPELLEPPHAGALRGNPGATGATPVWYHQQGRERRPVPSKRDKFVHSTGHGLVVLGLTERDTGRYDLHLDSLGTLCSYNVTVDADTCGTPSETDYRKIYSDWCHEFEKYKLAMKTWQTKHAKCQGGGGHPNDVTYQGRAPAA</sequence>
<feature type="domain" description="Sema" evidence="13">
    <location>
        <begin position="15"/>
        <end position="495"/>
    </location>
</feature>
<dbReference type="InterPro" id="IPR027231">
    <property type="entry name" value="Semaphorin"/>
</dbReference>
<reference evidence="14" key="1">
    <citation type="journal article" date="2015" name="Sci. Rep.">
        <title>Tissue- and time-dependent transcription in Ixodes ricinus salivary glands and midguts when blood feeding on the vertebrate host.</title>
        <authorList>
            <person name="Kotsyfakis M."/>
            <person name="Schwarz A."/>
            <person name="Erhart J."/>
            <person name="Ribeiro J.M."/>
        </authorList>
    </citation>
    <scope>NUCLEOTIDE SEQUENCE</scope>
    <source>
        <tissue evidence="14">Salivary gland and midgut</tissue>
    </source>
</reference>
<evidence type="ECO:0000256" key="3">
    <source>
        <dbReference type="ARBA" id="ARBA00022525"/>
    </source>
</evidence>
<evidence type="ECO:0000256" key="8">
    <source>
        <dbReference type="ARBA" id="ARBA00023180"/>
    </source>
</evidence>
<evidence type="ECO:0000256" key="1">
    <source>
        <dbReference type="ARBA" id="ARBA00004613"/>
    </source>
</evidence>
<evidence type="ECO:0000256" key="6">
    <source>
        <dbReference type="ARBA" id="ARBA00022902"/>
    </source>
</evidence>
<evidence type="ECO:0000256" key="12">
    <source>
        <dbReference type="SAM" id="SignalP"/>
    </source>
</evidence>
<evidence type="ECO:0000256" key="10">
    <source>
        <dbReference type="PROSITE-ProRule" id="PRU00352"/>
    </source>
</evidence>
<evidence type="ECO:0000259" key="13">
    <source>
        <dbReference type="PROSITE" id="PS51004"/>
    </source>
</evidence>
<dbReference type="GO" id="GO:0007411">
    <property type="term" value="P:axon guidance"/>
    <property type="evidence" value="ECO:0007669"/>
    <property type="project" value="TreeGrafter"/>
</dbReference>
<keyword evidence="3" id="KW-0964">Secreted</keyword>
<dbReference type="SMART" id="SM00630">
    <property type="entry name" value="Sema"/>
    <property type="match status" value="1"/>
</dbReference>
<dbReference type="Pfam" id="PF01403">
    <property type="entry name" value="Sema"/>
    <property type="match status" value="1"/>
</dbReference>
<dbReference type="AlphaFoldDB" id="V5H0T9"/>
<dbReference type="GO" id="GO:0071526">
    <property type="term" value="P:semaphorin-plexin signaling pathway"/>
    <property type="evidence" value="ECO:0007669"/>
    <property type="project" value="TreeGrafter"/>
</dbReference>
<evidence type="ECO:0000313" key="14">
    <source>
        <dbReference type="EMBL" id="JAB70509.1"/>
    </source>
</evidence>
<evidence type="ECO:0000256" key="7">
    <source>
        <dbReference type="ARBA" id="ARBA00023157"/>
    </source>
</evidence>
<dbReference type="InterPro" id="IPR001627">
    <property type="entry name" value="Semap_dom"/>
</dbReference>
<dbReference type="GO" id="GO:0005576">
    <property type="term" value="C:extracellular region"/>
    <property type="evidence" value="ECO:0007669"/>
    <property type="project" value="UniProtKB-SubCell"/>
</dbReference>
<evidence type="ECO:0000256" key="5">
    <source>
        <dbReference type="ARBA" id="ARBA00022782"/>
    </source>
</evidence>
<dbReference type="SUPFAM" id="SSF101912">
    <property type="entry name" value="Sema domain"/>
    <property type="match status" value="1"/>
</dbReference>
<proteinExistence type="evidence at transcript level"/>
<dbReference type="FunFam" id="2.130.10.10:FF:000369">
    <property type="entry name" value="semaphorin-2A isoform X1"/>
    <property type="match status" value="1"/>
</dbReference>
<dbReference type="EMBL" id="GANP01013959">
    <property type="protein sequence ID" value="JAB70509.1"/>
    <property type="molecule type" value="mRNA"/>
</dbReference>
<dbReference type="Gene3D" id="2.130.10.10">
    <property type="entry name" value="YVTN repeat-like/Quinoprotein amine dehydrogenase"/>
    <property type="match status" value="1"/>
</dbReference>
<dbReference type="SUPFAM" id="SSF103575">
    <property type="entry name" value="Plexin repeat"/>
    <property type="match status" value="1"/>
</dbReference>
<dbReference type="GO" id="GO:0030335">
    <property type="term" value="P:positive regulation of cell migration"/>
    <property type="evidence" value="ECO:0007669"/>
    <property type="project" value="TreeGrafter"/>
</dbReference>
<name>V5H0T9_IXORI</name>
<keyword evidence="5" id="KW-0221">Differentiation</keyword>
<feature type="signal peptide" evidence="12">
    <location>
        <begin position="1"/>
        <end position="20"/>
    </location>
</feature>
<keyword evidence="4 12" id="KW-0732">Signal</keyword>
<feature type="chain" id="PRO_5004734843" description="Semaphorin-2A" evidence="12">
    <location>
        <begin position="21"/>
        <end position="708"/>
    </location>
</feature>
<keyword evidence="8" id="KW-0325">Glycoprotein</keyword>
<dbReference type="PANTHER" id="PTHR11036:SF90">
    <property type="entry name" value="SEMAPHORIN 2B, ISOFORM D-RELATED"/>
    <property type="match status" value="1"/>
</dbReference>
<dbReference type="InterPro" id="IPR036352">
    <property type="entry name" value="Semap_dom_sf"/>
</dbReference>
<accession>V5H0T9</accession>
<evidence type="ECO:0000256" key="2">
    <source>
        <dbReference type="ARBA" id="ARBA00022473"/>
    </source>
</evidence>
<evidence type="ECO:0000256" key="4">
    <source>
        <dbReference type="ARBA" id="ARBA00022729"/>
    </source>
</evidence>
<comment type="subcellular location">
    <subcellularLocation>
        <location evidence="1">Secreted</location>
    </subcellularLocation>
</comment>
<dbReference type="CDD" id="cd11238">
    <property type="entry name" value="Sema_2A"/>
    <property type="match status" value="1"/>
</dbReference>